<dbReference type="InterPro" id="IPR051040">
    <property type="entry name" value="COX23"/>
</dbReference>
<comment type="function">
    <text evidence="1">Required for the assembly of cytochrome c oxidase.</text>
</comment>
<evidence type="ECO:0000313" key="7">
    <source>
        <dbReference type="Proteomes" id="UP000018144"/>
    </source>
</evidence>
<dbReference type="PANTHER" id="PTHR46811">
    <property type="entry name" value="COILED-COIL-HELIX-COILED-COIL-HELIX DOMAIN-CONTAINING PROTEIN 7"/>
    <property type="match status" value="1"/>
</dbReference>
<dbReference type="PROSITE" id="PS51808">
    <property type="entry name" value="CHCH"/>
    <property type="match status" value="1"/>
</dbReference>
<keyword evidence="7" id="KW-1185">Reference proteome</keyword>
<evidence type="ECO:0000256" key="5">
    <source>
        <dbReference type="SAM" id="MobiDB-lite"/>
    </source>
</evidence>
<dbReference type="OrthoDB" id="9971592at2759"/>
<name>U4L2U4_PYROM</name>
<evidence type="ECO:0000256" key="1">
    <source>
        <dbReference type="ARBA" id="ARBA00003875"/>
    </source>
</evidence>
<dbReference type="Gene3D" id="1.10.287.1130">
    <property type="entry name" value="CytochromE C oxidase copper chaperone"/>
    <property type="match status" value="1"/>
</dbReference>
<dbReference type="PANTHER" id="PTHR46811:SF1">
    <property type="entry name" value="COILED-COIL-HELIX-COILED-COIL-HELIX DOMAIN-CONTAINING PROTEIN 7"/>
    <property type="match status" value="1"/>
</dbReference>
<protein>
    <submittedName>
        <fullName evidence="6">Similar to Cytochrome c oxidase-assembly factor cox-23, mitochondrial acc. no. Q7S4H6</fullName>
    </submittedName>
</protein>
<dbReference type="eggNOG" id="KOG4618">
    <property type="taxonomic scope" value="Eukaryota"/>
</dbReference>
<dbReference type="EMBL" id="HF935201">
    <property type="protein sequence ID" value="CCX04385.1"/>
    <property type="molecule type" value="Genomic_DNA"/>
</dbReference>
<dbReference type="AlphaFoldDB" id="U4L2U4"/>
<evidence type="ECO:0000256" key="4">
    <source>
        <dbReference type="ARBA" id="ARBA00023157"/>
    </source>
</evidence>
<evidence type="ECO:0000256" key="3">
    <source>
        <dbReference type="ARBA" id="ARBA00023128"/>
    </source>
</evidence>
<dbReference type="SUPFAM" id="SSF47072">
    <property type="entry name" value="Cysteine alpha-hairpin motif"/>
    <property type="match status" value="1"/>
</dbReference>
<reference evidence="6 7" key="1">
    <citation type="journal article" date="2013" name="PLoS Genet.">
        <title>The genome and development-dependent transcriptomes of Pyronema confluens: a window into fungal evolution.</title>
        <authorList>
            <person name="Traeger S."/>
            <person name="Altegoer F."/>
            <person name="Freitag M."/>
            <person name="Gabaldon T."/>
            <person name="Kempken F."/>
            <person name="Kumar A."/>
            <person name="Marcet-Houben M."/>
            <person name="Poggeler S."/>
            <person name="Stajich J.E."/>
            <person name="Nowrousian M."/>
        </authorList>
    </citation>
    <scope>NUCLEOTIDE SEQUENCE [LARGE SCALE GENOMIC DNA]</scope>
    <source>
        <strain evidence="7">CBS 100304</strain>
        <tissue evidence="6">Vegetative mycelium</tissue>
    </source>
</reference>
<evidence type="ECO:0000313" key="6">
    <source>
        <dbReference type="EMBL" id="CCX04385.1"/>
    </source>
</evidence>
<dbReference type="GO" id="GO:0005758">
    <property type="term" value="C:mitochondrial intermembrane space"/>
    <property type="evidence" value="ECO:0007669"/>
    <property type="project" value="UniProtKB-SubCell"/>
</dbReference>
<sequence length="99" mass="11744">MSAPTKDTVPPPPSAENPAAEKQEKRKETEYEKSREQFNGKALSEYFDPCQEAAARSLRCLARNQHDKELCNDYFAAYRDCKKQWLEERKEERRKRWGF</sequence>
<gene>
    <name evidence="6" type="ORF">PCON_01988</name>
</gene>
<feature type="compositionally biased region" description="Basic and acidic residues" evidence="5">
    <location>
        <begin position="19"/>
        <end position="36"/>
    </location>
</feature>
<dbReference type="Proteomes" id="UP000018144">
    <property type="component" value="Unassembled WGS sequence"/>
</dbReference>
<proteinExistence type="predicted"/>
<evidence type="ECO:0000256" key="2">
    <source>
        <dbReference type="ARBA" id="ARBA00004569"/>
    </source>
</evidence>
<comment type="subcellular location">
    <subcellularLocation>
        <location evidence="2">Mitochondrion intermembrane space</location>
    </subcellularLocation>
</comment>
<organism evidence="6 7">
    <name type="scientific">Pyronema omphalodes (strain CBS 100304)</name>
    <name type="common">Pyronema confluens</name>
    <dbReference type="NCBI Taxonomy" id="1076935"/>
    <lineage>
        <taxon>Eukaryota</taxon>
        <taxon>Fungi</taxon>
        <taxon>Dikarya</taxon>
        <taxon>Ascomycota</taxon>
        <taxon>Pezizomycotina</taxon>
        <taxon>Pezizomycetes</taxon>
        <taxon>Pezizales</taxon>
        <taxon>Pyronemataceae</taxon>
        <taxon>Pyronema</taxon>
    </lineage>
</organism>
<dbReference type="InterPro" id="IPR009069">
    <property type="entry name" value="Cys_alpha_HP_mot_SF"/>
</dbReference>
<dbReference type="GO" id="GO:0033108">
    <property type="term" value="P:mitochondrial respiratory chain complex assembly"/>
    <property type="evidence" value="ECO:0007669"/>
    <property type="project" value="TreeGrafter"/>
</dbReference>
<keyword evidence="3" id="KW-0496">Mitochondrion</keyword>
<dbReference type="OMA" id="NDYFAAY"/>
<accession>U4L2U4</accession>
<feature type="region of interest" description="Disordered" evidence="5">
    <location>
        <begin position="1"/>
        <end position="36"/>
    </location>
</feature>
<keyword evidence="4" id="KW-1015">Disulfide bond</keyword>
<dbReference type="STRING" id="1076935.U4L2U4"/>